<gene>
    <name evidence="12" type="ORF">FIC87_03725</name>
</gene>
<evidence type="ECO:0000256" key="3">
    <source>
        <dbReference type="ARBA" id="ARBA00022448"/>
    </source>
</evidence>
<dbReference type="Gene3D" id="3.40.50.300">
    <property type="entry name" value="P-loop containing nucleotide triphosphate hydrolases"/>
    <property type="match status" value="1"/>
</dbReference>
<dbReference type="Pfam" id="PF00005">
    <property type="entry name" value="ABC_tran"/>
    <property type="match status" value="1"/>
</dbReference>
<comment type="subcellular location">
    <subcellularLocation>
        <location evidence="1">Cell membrane</location>
        <topology evidence="1">Peripheral membrane protein</topology>
    </subcellularLocation>
</comment>
<dbReference type="AlphaFoldDB" id="A0A5C5C555"/>
<sequence length="140" mass="14595">MSAQADAALSFDRAGFTYAGAREPALADVSLSVPAGQCVVLTGGSGCGKTTLTRLANGLIPVSYDGELAGSVRIAGKDAGSWEMDALCRRVGSVFQNPRSQFFNLDTTSEVAFGCENLGLSRAEMHRRVDGAFALLGIEC</sequence>
<dbReference type="SUPFAM" id="SSF52540">
    <property type="entry name" value="P-loop containing nucleoside triphosphate hydrolases"/>
    <property type="match status" value="1"/>
</dbReference>
<evidence type="ECO:0000256" key="9">
    <source>
        <dbReference type="ARBA" id="ARBA00023136"/>
    </source>
</evidence>
<reference evidence="12 13" key="1">
    <citation type="journal article" date="2005" name="Appl. Environ. Microbiol.">
        <title>Intestinal bacterial communities that produce active estrogen-like compounds enterodiol and enterolactone in humans.</title>
        <authorList>
            <person name="Clavel T."/>
            <person name="Henderson G."/>
            <person name="Alpert C.A."/>
            <person name="Philippe C."/>
            <person name="Rigottier-Gois L."/>
            <person name="Dore J."/>
            <person name="Blaut M."/>
        </authorList>
    </citation>
    <scope>NUCLEOTIDE SEQUENCE [LARGE SCALE GENOMIC DNA]</scope>
    <source>
        <strain evidence="12 13">SECO-MT75m2</strain>
    </source>
</reference>
<evidence type="ECO:0000256" key="10">
    <source>
        <dbReference type="ARBA" id="ARBA00025157"/>
    </source>
</evidence>
<dbReference type="GO" id="GO:0042626">
    <property type="term" value="F:ATPase-coupled transmembrane transporter activity"/>
    <property type="evidence" value="ECO:0007669"/>
    <property type="project" value="TreeGrafter"/>
</dbReference>
<evidence type="ECO:0000259" key="11">
    <source>
        <dbReference type="Pfam" id="PF00005"/>
    </source>
</evidence>
<dbReference type="CDD" id="cd03225">
    <property type="entry name" value="ABC_cobalt_CbiO_domain1"/>
    <property type="match status" value="1"/>
</dbReference>
<dbReference type="GO" id="GO:0005524">
    <property type="term" value="F:ATP binding"/>
    <property type="evidence" value="ECO:0007669"/>
    <property type="project" value="UniProtKB-KW"/>
</dbReference>
<proteinExistence type="inferred from homology"/>
<protein>
    <submittedName>
        <fullName evidence="12">ABC transporter ATP-binding protein</fullName>
    </submittedName>
</protein>
<keyword evidence="5" id="KW-0677">Repeat</keyword>
<dbReference type="InterPro" id="IPR003439">
    <property type="entry name" value="ABC_transporter-like_ATP-bd"/>
</dbReference>
<keyword evidence="8" id="KW-1278">Translocase</keyword>
<keyword evidence="7 12" id="KW-0067">ATP-binding</keyword>
<dbReference type="RefSeq" id="WP_139912210.1">
    <property type="nucleotide sequence ID" value="NZ_VEVP01000006.1"/>
</dbReference>
<comment type="caution">
    <text evidence="12">The sequence shown here is derived from an EMBL/GenBank/DDBJ whole genome shotgun (WGS) entry which is preliminary data.</text>
</comment>
<evidence type="ECO:0000256" key="2">
    <source>
        <dbReference type="ARBA" id="ARBA00005417"/>
    </source>
</evidence>
<dbReference type="InterPro" id="IPR027417">
    <property type="entry name" value="P-loop_NTPase"/>
</dbReference>
<evidence type="ECO:0000313" key="12">
    <source>
        <dbReference type="EMBL" id="TNU93889.1"/>
    </source>
</evidence>
<evidence type="ECO:0000256" key="5">
    <source>
        <dbReference type="ARBA" id="ARBA00022737"/>
    </source>
</evidence>
<keyword evidence="4" id="KW-1003">Cell membrane</keyword>
<dbReference type="InterPro" id="IPR050095">
    <property type="entry name" value="ECF_ABC_transporter_ATP-bd"/>
</dbReference>
<accession>A0A5C5C555</accession>
<name>A0A5C5C555_EGGLN</name>
<evidence type="ECO:0000256" key="6">
    <source>
        <dbReference type="ARBA" id="ARBA00022741"/>
    </source>
</evidence>
<dbReference type="PANTHER" id="PTHR43553:SF23">
    <property type="entry name" value="ABC TRANSPORTER ATP-BINDING COMPONENT"/>
    <property type="match status" value="1"/>
</dbReference>
<dbReference type="EMBL" id="VEVP01000006">
    <property type="protein sequence ID" value="TNU93889.1"/>
    <property type="molecule type" value="Genomic_DNA"/>
</dbReference>
<evidence type="ECO:0000256" key="4">
    <source>
        <dbReference type="ARBA" id="ARBA00022475"/>
    </source>
</evidence>
<dbReference type="InterPro" id="IPR015856">
    <property type="entry name" value="ABC_transpr_CbiO/EcfA_su"/>
</dbReference>
<dbReference type="GO" id="GO:0016887">
    <property type="term" value="F:ATP hydrolysis activity"/>
    <property type="evidence" value="ECO:0007669"/>
    <property type="project" value="InterPro"/>
</dbReference>
<dbReference type="GO" id="GO:0043190">
    <property type="term" value="C:ATP-binding cassette (ABC) transporter complex"/>
    <property type="evidence" value="ECO:0007669"/>
    <property type="project" value="TreeGrafter"/>
</dbReference>
<evidence type="ECO:0000256" key="7">
    <source>
        <dbReference type="ARBA" id="ARBA00022840"/>
    </source>
</evidence>
<comment type="function">
    <text evidence="10">Probably part of an ABC transporter complex. Responsible for energy coupling to the transport system.</text>
</comment>
<organism evidence="12 13">
    <name type="scientific">Eggerthella lenta</name>
    <name type="common">Eubacterium lentum</name>
    <dbReference type="NCBI Taxonomy" id="84112"/>
    <lineage>
        <taxon>Bacteria</taxon>
        <taxon>Bacillati</taxon>
        <taxon>Actinomycetota</taxon>
        <taxon>Coriobacteriia</taxon>
        <taxon>Eggerthellales</taxon>
        <taxon>Eggerthellaceae</taxon>
        <taxon>Eggerthella</taxon>
    </lineage>
</organism>
<evidence type="ECO:0000256" key="8">
    <source>
        <dbReference type="ARBA" id="ARBA00022967"/>
    </source>
</evidence>
<dbReference type="PANTHER" id="PTHR43553">
    <property type="entry name" value="HEAVY METAL TRANSPORTER"/>
    <property type="match status" value="1"/>
</dbReference>
<comment type="similarity">
    <text evidence="2">Belongs to the ABC transporter superfamily.</text>
</comment>
<keyword evidence="6" id="KW-0547">Nucleotide-binding</keyword>
<keyword evidence="9" id="KW-0472">Membrane</keyword>
<evidence type="ECO:0000256" key="1">
    <source>
        <dbReference type="ARBA" id="ARBA00004202"/>
    </source>
</evidence>
<feature type="domain" description="ABC transporter" evidence="11">
    <location>
        <begin position="26"/>
        <end position="138"/>
    </location>
</feature>
<dbReference type="Proteomes" id="UP000312594">
    <property type="component" value="Unassembled WGS sequence"/>
</dbReference>
<evidence type="ECO:0000313" key="13">
    <source>
        <dbReference type="Proteomes" id="UP000312594"/>
    </source>
</evidence>
<keyword evidence="3" id="KW-0813">Transport</keyword>